<dbReference type="GO" id="GO:0035299">
    <property type="term" value="F:inositol-1,3,4,5,6-pentakisphosphate 2-kinase activity"/>
    <property type="evidence" value="ECO:0007669"/>
    <property type="project" value="UniProtKB-EC"/>
</dbReference>
<keyword evidence="3" id="KW-0808">Transferase</keyword>
<dbReference type="Gene3D" id="3.30.200.110">
    <property type="entry name" value="Inositol-pentakisphosphate 2-kinase, N-lobe"/>
    <property type="match status" value="1"/>
</dbReference>
<dbReference type="GO" id="GO:0005524">
    <property type="term" value="F:ATP binding"/>
    <property type="evidence" value="ECO:0007669"/>
    <property type="project" value="UniProtKB-KW"/>
</dbReference>
<reference evidence="10" key="1">
    <citation type="submission" date="2014-03" db="EMBL/GenBank/DDBJ databases">
        <authorList>
            <person name="Aksoy S."/>
            <person name="Warren W."/>
            <person name="Wilson R.K."/>
        </authorList>
    </citation>
    <scope>NUCLEOTIDE SEQUENCE [LARGE SCALE GENOMIC DNA]</scope>
    <source>
        <strain evidence="10">IAEA</strain>
    </source>
</reference>
<dbReference type="VEuPathDB" id="VectorBase:GPAI020268"/>
<feature type="region of interest" description="Disordered" evidence="8">
    <location>
        <begin position="1"/>
        <end position="23"/>
    </location>
</feature>
<dbReference type="Pfam" id="PF06090">
    <property type="entry name" value="Ins_P5_2-kin"/>
    <property type="match status" value="1"/>
</dbReference>
<evidence type="ECO:0000256" key="6">
    <source>
        <dbReference type="ARBA" id="ARBA00022840"/>
    </source>
</evidence>
<sequence>MAMKASSSSSSSSPSLSPSAGRPVPAFVRKALFESLGLTQQQQQQQEHHEHMELSQIELIYRAEGNANLVLALPQFKKVLRLPKMQQNQQQQQQSYQESKHQERQQQQQQPELASTTGHHLNQKAHSAATESDADGGSSGEFLTMEHFVAYIGIIRCLLGNEFIFEADVVDLPNPSDRHWINQHIKPHRPVNRLDKGFFGSSGLLLPDATQLPVEFDILFSNLQKLESNSDTYAIEIKPKQGWLWDTCDIYNLCDKEREAAATTTHDQQQYEMQSLPRASLPSRAPTSCHDKRDDDIKSFSQHIRCRYCSMQLLKLKQEKIVQLSHYCPINLFSGVPDKMFNALQALFECPQNNLRIYRNGQLIYDDRLSRNCSIEQVFPSDKLQIIKHLLVTCLLRDYSQEITPTKDDNSKANTITVSGVDAATIASQLHSTATLTDCRTMFKCENLIKQRLQERITNANTITTTTITVTTTTLLPTIITSSSMSTEQTASTATTATTISFSVSPEQHQNDNQTEMLCLPKNCILQKILHLQLLAKKNFAYMLRQQYAKKFAKTYGDLHTLLKKFKNNHQRIALTQLTPEEEYLLAATALDCSIMITFKELKRAAEAADSPSNSPFVVDLSAYGCKFSTKIALLDLDPKPDSHFAKYYQQTEEILNLFKT</sequence>
<dbReference type="GO" id="GO:0005634">
    <property type="term" value="C:nucleus"/>
    <property type="evidence" value="ECO:0007669"/>
    <property type="project" value="TreeGrafter"/>
</dbReference>
<feature type="compositionally biased region" description="Low complexity" evidence="8">
    <location>
        <begin position="87"/>
        <end position="97"/>
    </location>
</feature>
<dbReference type="InterPro" id="IPR043001">
    <property type="entry name" value="IP5_2-K_N_lobe"/>
</dbReference>
<name>A0A1A9ZNN6_GLOPL</name>
<keyword evidence="10" id="KW-1185">Reference proteome</keyword>
<dbReference type="STRING" id="7398.A0A1A9ZNN6"/>
<organism evidence="9 10">
    <name type="scientific">Glossina pallidipes</name>
    <name type="common">Tsetse fly</name>
    <dbReference type="NCBI Taxonomy" id="7398"/>
    <lineage>
        <taxon>Eukaryota</taxon>
        <taxon>Metazoa</taxon>
        <taxon>Ecdysozoa</taxon>
        <taxon>Arthropoda</taxon>
        <taxon>Hexapoda</taxon>
        <taxon>Insecta</taxon>
        <taxon>Pterygota</taxon>
        <taxon>Neoptera</taxon>
        <taxon>Endopterygota</taxon>
        <taxon>Diptera</taxon>
        <taxon>Brachycera</taxon>
        <taxon>Muscomorpha</taxon>
        <taxon>Hippoboscoidea</taxon>
        <taxon>Glossinidae</taxon>
        <taxon>Glossina</taxon>
    </lineage>
</organism>
<keyword evidence="6" id="KW-0067">ATP-binding</keyword>
<accession>A0A1A9ZNN6</accession>
<evidence type="ECO:0000256" key="2">
    <source>
        <dbReference type="ARBA" id="ARBA00012023"/>
    </source>
</evidence>
<dbReference type="PANTHER" id="PTHR14456:SF2">
    <property type="entry name" value="INOSITOL-PENTAKISPHOSPHATE 2-KINASE"/>
    <property type="match status" value="1"/>
</dbReference>
<reference evidence="9" key="2">
    <citation type="submission" date="2020-05" db="UniProtKB">
        <authorList>
            <consortium name="EnsemblMetazoa"/>
        </authorList>
    </citation>
    <scope>IDENTIFICATION</scope>
    <source>
        <strain evidence="9">IAEA</strain>
    </source>
</reference>
<evidence type="ECO:0000256" key="1">
    <source>
        <dbReference type="ARBA" id="ARBA00007229"/>
    </source>
</evidence>
<comment type="similarity">
    <text evidence="1">Belongs to the IPK1 type 2 family.</text>
</comment>
<feature type="region of interest" description="Disordered" evidence="8">
    <location>
        <begin position="87"/>
        <end position="137"/>
    </location>
</feature>
<feature type="compositionally biased region" description="Polar residues" evidence="8">
    <location>
        <begin position="111"/>
        <end position="120"/>
    </location>
</feature>
<dbReference type="AlphaFoldDB" id="A0A1A9ZNN6"/>
<evidence type="ECO:0000313" key="9">
    <source>
        <dbReference type="EnsemblMetazoa" id="GPAI020268-PA"/>
    </source>
</evidence>
<feature type="region of interest" description="Disordered" evidence="8">
    <location>
        <begin position="264"/>
        <end position="293"/>
    </location>
</feature>
<dbReference type="EnsemblMetazoa" id="GPAI020268-RA">
    <property type="protein sequence ID" value="GPAI020268-PA"/>
    <property type="gene ID" value="GPAI020268"/>
</dbReference>
<protein>
    <recommendedName>
        <fullName evidence="2">inositol-pentakisphosphate 2-kinase</fullName>
        <ecNumber evidence="2">2.7.1.158</ecNumber>
    </recommendedName>
    <alternativeName>
        <fullName evidence="7">Ins(1,3,4,5,6)P5 2-kinase</fullName>
    </alternativeName>
</protein>
<dbReference type="PANTHER" id="PTHR14456">
    <property type="entry name" value="INOSITOL POLYPHOSPHATE KINASE 1"/>
    <property type="match status" value="1"/>
</dbReference>
<dbReference type="InterPro" id="IPR009286">
    <property type="entry name" value="Ins_P5_2-kin"/>
</dbReference>
<keyword evidence="5" id="KW-0418">Kinase</keyword>
<dbReference type="Proteomes" id="UP000092445">
    <property type="component" value="Unassembled WGS sequence"/>
</dbReference>
<evidence type="ECO:0000256" key="4">
    <source>
        <dbReference type="ARBA" id="ARBA00022741"/>
    </source>
</evidence>
<keyword evidence="4" id="KW-0547">Nucleotide-binding</keyword>
<proteinExistence type="inferred from homology"/>
<dbReference type="GO" id="GO:0032958">
    <property type="term" value="P:inositol phosphate biosynthetic process"/>
    <property type="evidence" value="ECO:0007669"/>
    <property type="project" value="TreeGrafter"/>
</dbReference>
<evidence type="ECO:0000256" key="5">
    <source>
        <dbReference type="ARBA" id="ARBA00022777"/>
    </source>
</evidence>
<evidence type="ECO:0000313" key="10">
    <source>
        <dbReference type="Proteomes" id="UP000092445"/>
    </source>
</evidence>
<feature type="compositionally biased region" description="Low complexity" evidence="8">
    <location>
        <begin position="1"/>
        <end position="19"/>
    </location>
</feature>
<dbReference type="EC" id="2.7.1.158" evidence="2"/>
<feature type="compositionally biased region" description="Polar residues" evidence="8">
    <location>
        <begin position="264"/>
        <end position="273"/>
    </location>
</feature>
<evidence type="ECO:0000256" key="8">
    <source>
        <dbReference type="SAM" id="MobiDB-lite"/>
    </source>
</evidence>
<evidence type="ECO:0000256" key="7">
    <source>
        <dbReference type="ARBA" id="ARBA00029574"/>
    </source>
</evidence>
<evidence type="ECO:0000256" key="3">
    <source>
        <dbReference type="ARBA" id="ARBA00022679"/>
    </source>
</evidence>